<feature type="compositionally biased region" description="Low complexity" evidence="2">
    <location>
        <begin position="314"/>
        <end position="326"/>
    </location>
</feature>
<dbReference type="AlphaFoldDB" id="A0AB34ICH0"/>
<keyword evidence="1" id="KW-1015">Disulfide bond</keyword>
<dbReference type="PROSITE" id="PS50958">
    <property type="entry name" value="SMB_2"/>
    <property type="match status" value="1"/>
</dbReference>
<evidence type="ECO:0000259" key="5">
    <source>
        <dbReference type="PROSITE" id="PS50958"/>
    </source>
</evidence>
<dbReference type="Gene3D" id="4.10.410.20">
    <property type="match status" value="1"/>
</dbReference>
<proteinExistence type="predicted"/>
<keyword evidence="3" id="KW-1133">Transmembrane helix</keyword>
<accession>A0AB34ICH0</accession>
<keyword evidence="3" id="KW-0472">Membrane</keyword>
<keyword evidence="7" id="KW-1185">Reference proteome</keyword>
<feature type="signal peptide" evidence="4">
    <location>
        <begin position="1"/>
        <end position="21"/>
    </location>
</feature>
<name>A0AB34ICH0_PRYPA</name>
<feature type="domain" description="SMB" evidence="5">
    <location>
        <begin position="20"/>
        <end position="65"/>
    </location>
</feature>
<feature type="transmembrane region" description="Helical" evidence="3">
    <location>
        <begin position="271"/>
        <end position="297"/>
    </location>
</feature>
<feature type="region of interest" description="Disordered" evidence="2">
    <location>
        <begin position="69"/>
        <end position="261"/>
    </location>
</feature>
<feature type="compositionally biased region" description="Basic and acidic residues" evidence="2">
    <location>
        <begin position="94"/>
        <end position="190"/>
    </location>
</feature>
<dbReference type="EMBL" id="JBGBPQ010000032">
    <property type="protein sequence ID" value="KAL1495533.1"/>
    <property type="molecule type" value="Genomic_DNA"/>
</dbReference>
<reference evidence="6 7" key="1">
    <citation type="journal article" date="2024" name="Science">
        <title>Giant polyketide synthase enzymes in the biosynthesis of giant marine polyether toxins.</title>
        <authorList>
            <person name="Fallon T.R."/>
            <person name="Shende V.V."/>
            <person name="Wierzbicki I.H."/>
            <person name="Pendleton A.L."/>
            <person name="Watervoot N.F."/>
            <person name="Auber R.P."/>
            <person name="Gonzalez D.J."/>
            <person name="Wisecaver J.H."/>
            <person name="Moore B.S."/>
        </authorList>
    </citation>
    <scope>NUCLEOTIDE SEQUENCE [LARGE SCALE GENOMIC DNA]</scope>
    <source>
        <strain evidence="6 7">12B1</strain>
    </source>
</reference>
<gene>
    <name evidence="6" type="ORF">AB1Y20_016897</name>
</gene>
<evidence type="ECO:0000256" key="1">
    <source>
        <dbReference type="ARBA" id="ARBA00023157"/>
    </source>
</evidence>
<dbReference type="Proteomes" id="UP001515480">
    <property type="component" value="Unassembled WGS sequence"/>
</dbReference>
<dbReference type="InterPro" id="IPR036024">
    <property type="entry name" value="Somatomedin_B-like_dom_sf"/>
</dbReference>
<keyword evidence="3" id="KW-0812">Transmembrane</keyword>
<feature type="compositionally biased region" description="Polar residues" evidence="2">
    <location>
        <begin position="345"/>
        <end position="354"/>
    </location>
</feature>
<feature type="compositionally biased region" description="Low complexity" evidence="2">
    <location>
        <begin position="210"/>
        <end position="261"/>
    </location>
</feature>
<evidence type="ECO:0000256" key="4">
    <source>
        <dbReference type="SAM" id="SignalP"/>
    </source>
</evidence>
<protein>
    <recommendedName>
        <fullName evidence="5">SMB domain-containing protein</fullName>
    </recommendedName>
</protein>
<dbReference type="SUPFAM" id="SSF90188">
    <property type="entry name" value="Somatomedin B domain"/>
    <property type="match status" value="1"/>
</dbReference>
<feature type="chain" id="PRO_5044253365" description="SMB domain-containing protein" evidence="4">
    <location>
        <begin position="22"/>
        <end position="354"/>
    </location>
</feature>
<evidence type="ECO:0000313" key="6">
    <source>
        <dbReference type="EMBL" id="KAL1495533.1"/>
    </source>
</evidence>
<dbReference type="InterPro" id="IPR001212">
    <property type="entry name" value="Somatomedin_B_dom"/>
</dbReference>
<comment type="caution">
    <text evidence="6">The sequence shown here is derived from an EMBL/GenBank/DDBJ whole genome shotgun (WGS) entry which is preliminary data.</text>
</comment>
<evidence type="ECO:0000313" key="7">
    <source>
        <dbReference type="Proteomes" id="UP001515480"/>
    </source>
</evidence>
<keyword evidence="4" id="KW-0732">Signal</keyword>
<dbReference type="PROSITE" id="PS00524">
    <property type="entry name" value="SMB_1"/>
    <property type="match status" value="1"/>
</dbReference>
<evidence type="ECO:0000256" key="2">
    <source>
        <dbReference type="SAM" id="MobiDB-lite"/>
    </source>
</evidence>
<evidence type="ECO:0000256" key="3">
    <source>
        <dbReference type="SAM" id="Phobius"/>
    </source>
</evidence>
<dbReference type="Pfam" id="PF01033">
    <property type="entry name" value="Somatomedin_B"/>
    <property type="match status" value="1"/>
</dbReference>
<sequence>MRHVFPACMLCVLFVIDHAAGESCAVYGCTAHKVSDHACQCNVHCLTHKDCCADYATACSRNETEAAHHHTPHLSPHNETEADEGKAGKAAVETSDKGSTKGGQEKSGTKESGAKESGAKESGAKESAKESGAKESGAKESGAKESAKESGAKESGAKESAKESAKETKAKEGAKDAGKDSGKDAGKDAKGAAGKEASKAKAAKPPPSPSSHSSHPSSGSHQAVSHASGSHSSGHASNGHPSAHPSTHSSSHSSHSSSSAASSHVTHHSKLTWWLVVGLACVTGLTVPIIISAILVLRANGVCCARKFEPVARSESASMEPAEEMSYQPKKKSHSSIPFPELQPSAGSSSGAHV</sequence>
<feature type="compositionally biased region" description="Basic and acidic residues" evidence="2">
    <location>
        <begin position="76"/>
        <end position="87"/>
    </location>
</feature>
<organism evidence="6 7">
    <name type="scientific">Prymnesium parvum</name>
    <name type="common">Toxic golden alga</name>
    <dbReference type="NCBI Taxonomy" id="97485"/>
    <lineage>
        <taxon>Eukaryota</taxon>
        <taxon>Haptista</taxon>
        <taxon>Haptophyta</taxon>
        <taxon>Prymnesiophyceae</taxon>
        <taxon>Prymnesiales</taxon>
        <taxon>Prymnesiaceae</taxon>
        <taxon>Prymnesium</taxon>
    </lineage>
</organism>
<feature type="region of interest" description="Disordered" evidence="2">
    <location>
        <begin position="313"/>
        <end position="354"/>
    </location>
</feature>